<dbReference type="InterPro" id="IPR029063">
    <property type="entry name" value="SAM-dependent_MTases_sf"/>
</dbReference>
<keyword evidence="3 6" id="KW-0808">Transferase</keyword>
<sequence length="361" mass="42106">MIIGKVMENYLTISQAAKKIGVSSETLRRWDRTGKFPSQRHPINNYRVYNEEQIEFVLNELENQYITDYANSLQYQITPFFKTGLGQLYNEDTITFLKTIKTSSVQLIFADPPYNIKKAEWDTFESQKEYVDWSMKWIREANRVLAPNGSLYICGFSEILADLKWAASSLFKGCKWLVWYYRNKANLTNDWGRSHESLLHFRKSNKIIFNVDEVRLPYNAHTLKYPRHPQAKSSQYGNGKKYVWTPHPKGAKPKDVFEIPTLTNNSWERETHPTQKPIELVKKCVLASSNPDDLVVDPFGGSGTTYAVAEAFQRKWLGTENKKEYCDIIKKRLQDRCHLKRIADNGEEAEAVERRRKLRGE</sequence>
<feature type="domain" description="HTH merR-type" evidence="5">
    <location>
        <begin position="10"/>
        <end position="58"/>
    </location>
</feature>
<dbReference type="Pfam" id="PF00376">
    <property type="entry name" value="MerR"/>
    <property type="match status" value="1"/>
</dbReference>
<evidence type="ECO:0000259" key="5">
    <source>
        <dbReference type="PROSITE" id="PS50937"/>
    </source>
</evidence>
<dbReference type="AlphaFoldDB" id="A0A3S3UD79"/>
<evidence type="ECO:0000256" key="4">
    <source>
        <dbReference type="RuleBase" id="RU362026"/>
    </source>
</evidence>
<dbReference type="PANTHER" id="PTHR13370">
    <property type="entry name" value="RNA METHYLASE-RELATED"/>
    <property type="match status" value="1"/>
</dbReference>
<dbReference type="SUPFAM" id="SSF46955">
    <property type="entry name" value="Putative DNA-binding domain"/>
    <property type="match status" value="1"/>
</dbReference>
<evidence type="ECO:0000256" key="3">
    <source>
        <dbReference type="ARBA" id="ARBA00022679"/>
    </source>
</evidence>
<evidence type="ECO:0000256" key="1">
    <source>
        <dbReference type="ARBA" id="ARBA00006594"/>
    </source>
</evidence>
<evidence type="ECO:0000256" key="2">
    <source>
        <dbReference type="ARBA" id="ARBA00022603"/>
    </source>
</evidence>
<dbReference type="Proteomes" id="UP000287853">
    <property type="component" value="Unassembled WGS sequence"/>
</dbReference>
<name>A0A3S3UD79_9BACT</name>
<dbReference type="PROSITE" id="PS50937">
    <property type="entry name" value="HTH_MERR_2"/>
    <property type="match status" value="1"/>
</dbReference>
<reference evidence="6 7" key="1">
    <citation type="submission" date="2017-01" db="EMBL/GenBank/DDBJ databases">
        <title>The cable genome- insights into the physiology and evolution of filamentous bacteria capable of sulfide oxidation via long distance electron transfer.</title>
        <authorList>
            <person name="Schreiber L."/>
            <person name="Bjerg J.T."/>
            <person name="Boggild A."/>
            <person name="Van De Vossenberg J."/>
            <person name="Meysman F."/>
            <person name="Nielsen L.P."/>
            <person name="Schramm A."/>
            <person name="Kjeldsen K.U."/>
        </authorList>
    </citation>
    <scope>NUCLEOTIDE SEQUENCE [LARGE SCALE GENOMIC DNA]</scope>
    <source>
        <strain evidence="6">MCF</strain>
    </source>
</reference>
<dbReference type="InterPro" id="IPR001091">
    <property type="entry name" value="RM_Methyltransferase"/>
</dbReference>
<dbReference type="EC" id="2.1.1.-" evidence="4"/>
<keyword evidence="2 6" id="KW-0489">Methyltransferase</keyword>
<proteinExistence type="inferred from homology"/>
<dbReference type="InterPro" id="IPR002052">
    <property type="entry name" value="DNA_methylase_N6_adenine_CS"/>
</dbReference>
<dbReference type="SMART" id="SM00422">
    <property type="entry name" value="HTH_MERR"/>
    <property type="match status" value="1"/>
</dbReference>
<dbReference type="Pfam" id="PF01555">
    <property type="entry name" value="N6_N4_Mtase"/>
    <property type="match status" value="1"/>
</dbReference>
<dbReference type="PANTHER" id="PTHR13370:SF24">
    <property type="entry name" value="TYPE III RESTRICTION-MODIFICATION ENZYME STYLTI MOD SUBUNIT"/>
    <property type="match status" value="1"/>
</dbReference>
<dbReference type="Gene3D" id="3.40.50.150">
    <property type="entry name" value="Vaccinia Virus protein VP39"/>
    <property type="match status" value="1"/>
</dbReference>
<dbReference type="PRINTS" id="PR00508">
    <property type="entry name" value="S21N4MTFRASE"/>
</dbReference>
<dbReference type="PROSITE" id="PS00092">
    <property type="entry name" value="N6_MTASE"/>
    <property type="match status" value="1"/>
</dbReference>
<dbReference type="Gene3D" id="1.10.1660.10">
    <property type="match status" value="1"/>
</dbReference>
<dbReference type="InterPro" id="IPR002941">
    <property type="entry name" value="DNA_methylase_N4/N6"/>
</dbReference>
<dbReference type="CDD" id="cd04761">
    <property type="entry name" value="HTH_MerR-SF"/>
    <property type="match status" value="1"/>
</dbReference>
<dbReference type="GO" id="GO:0008170">
    <property type="term" value="F:N-methyltransferase activity"/>
    <property type="evidence" value="ECO:0007669"/>
    <property type="project" value="InterPro"/>
</dbReference>
<protein>
    <recommendedName>
        <fullName evidence="4">Methyltransferase</fullName>
        <ecNumber evidence="4">2.1.1.-</ecNumber>
    </recommendedName>
</protein>
<accession>A0A3S3UD79</accession>
<comment type="caution">
    <text evidence="6">The sequence shown here is derived from an EMBL/GenBank/DDBJ whole genome shotgun (WGS) entry which is preliminary data.</text>
</comment>
<dbReference type="GO" id="GO:0032259">
    <property type="term" value="P:methylation"/>
    <property type="evidence" value="ECO:0007669"/>
    <property type="project" value="UniProtKB-KW"/>
</dbReference>
<gene>
    <name evidence="6" type="ORF">H206_00501</name>
</gene>
<dbReference type="GO" id="GO:0006355">
    <property type="term" value="P:regulation of DNA-templated transcription"/>
    <property type="evidence" value="ECO:0007669"/>
    <property type="project" value="InterPro"/>
</dbReference>
<comment type="similarity">
    <text evidence="1 4">Belongs to the N(4)/N(6)-methyltransferase family.</text>
</comment>
<dbReference type="SUPFAM" id="SSF53335">
    <property type="entry name" value="S-adenosyl-L-methionine-dependent methyltransferases"/>
    <property type="match status" value="1"/>
</dbReference>
<organism evidence="6 7">
    <name type="scientific">Candidatus Electrothrix aarhusensis</name>
    <dbReference type="NCBI Taxonomy" id="1859131"/>
    <lineage>
        <taxon>Bacteria</taxon>
        <taxon>Pseudomonadati</taxon>
        <taxon>Thermodesulfobacteriota</taxon>
        <taxon>Desulfobulbia</taxon>
        <taxon>Desulfobulbales</taxon>
        <taxon>Desulfobulbaceae</taxon>
        <taxon>Candidatus Electrothrix</taxon>
    </lineage>
</organism>
<evidence type="ECO:0000313" key="7">
    <source>
        <dbReference type="Proteomes" id="UP000287853"/>
    </source>
</evidence>
<dbReference type="InterPro" id="IPR000551">
    <property type="entry name" value="MerR-type_HTH_dom"/>
</dbReference>
<dbReference type="GO" id="GO:0005737">
    <property type="term" value="C:cytoplasm"/>
    <property type="evidence" value="ECO:0007669"/>
    <property type="project" value="TreeGrafter"/>
</dbReference>
<dbReference type="InterPro" id="IPR009061">
    <property type="entry name" value="DNA-bd_dom_put_sf"/>
</dbReference>
<dbReference type="GO" id="GO:0003677">
    <property type="term" value="F:DNA binding"/>
    <property type="evidence" value="ECO:0007669"/>
    <property type="project" value="InterPro"/>
</dbReference>
<keyword evidence="7" id="KW-1185">Reference proteome</keyword>
<dbReference type="EMBL" id="MTKO01000034">
    <property type="protein sequence ID" value="RWX47489.1"/>
    <property type="molecule type" value="Genomic_DNA"/>
</dbReference>
<evidence type="ECO:0000313" key="6">
    <source>
        <dbReference type="EMBL" id="RWX47489.1"/>
    </source>
</evidence>